<comment type="caution">
    <text evidence="2">The sequence shown here is derived from an EMBL/GenBank/DDBJ whole genome shotgun (WGS) entry which is preliminary data.</text>
</comment>
<evidence type="ECO:0000313" key="3">
    <source>
        <dbReference type="Proteomes" id="UP000021210"/>
    </source>
</evidence>
<dbReference type="Proteomes" id="UP000021210">
    <property type="component" value="Unassembled WGS sequence"/>
</dbReference>
<feature type="region of interest" description="Disordered" evidence="1">
    <location>
        <begin position="37"/>
        <end position="61"/>
    </location>
</feature>
<proteinExistence type="predicted"/>
<dbReference type="EMBL" id="JAOH01000002">
    <property type="protein sequence ID" value="EUA64957.1"/>
    <property type="molecule type" value="Genomic_DNA"/>
</dbReference>
<sequence length="136" mass="15744">MTTLQYTEQLAIEYCCSCGIAFAMPTDYQSRRRDDHKSFYCPAGHSQHYTGKTEEQKQRERADRLQRQVEAREADIRLEQRRLANERRSHAATKGQLTKTRKRIANGVCPCCNRSFANLERHMAHIHPGYVTAAQS</sequence>
<reference evidence="2 3" key="1">
    <citation type="submission" date="2013-12" db="EMBL/GenBank/DDBJ databases">
        <authorList>
            <person name="Zelazny A."/>
            <person name="Olivier K."/>
            <person name="Holland S."/>
            <person name="Lenaerts A."/>
            <person name="Ordway D."/>
            <person name="DeGroote M.A."/>
            <person name="Parker T."/>
            <person name="Sizemore C."/>
            <person name="Tallon L.J."/>
            <person name="Sadzewicz L.K."/>
            <person name="Sengamalay N."/>
            <person name="Fraser C.M."/>
            <person name="Hine E."/>
            <person name="Shefchek K.A."/>
            <person name="Das S.P."/>
            <person name="Tettelin H."/>
        </authorList>
    </citation>
    <scope>NUCLEOTIDE SEQUENCE [LARGE SCALE GENOMIC DNA]</scope>
    <source>
        <strain evidence="2 3">1948</strain>
    </source>
</reference>
<evidence type="ECO:0000313" key="2">
    <source>
        <dbReference type="EMBL" id="EUA64957.1"/>
    </source>
</evidence>
<gene>
    <name evidence="2" type="ORF">I542_5135</name>
</gene>
<dbReference type="AlphaFoldDB" id="A0A829QQD2"/>
<name>A0A829QQD2_9MYCO</name>
<accession>A0A829QQD2</accession>
<protein>
    <submittedName>
        <fullName evidence="2">Uncharacterized protein</fullName>
    </submittedName>
</protein>
<feature type="compositionally biased region" description="Basic and acidic residues" evidence="1">
    <location>
        <begin position="51"/>
        <end position="61"/>
    </location>
</feature>
<evidence type="ECO:0000256" key="1">
    <source>
        <dbReference type="SAM" id="MobiDB-lite"/>
    </source>
</evidence>
<organism evidence="2 3">
    <name type="scientific">Mycobacteroides abscessus 1948</name>
    <dbReference type="NCBI Taxonomy" id="1299323"/>
    <lineage>
        <taxon>Bacteria</taxon>
        <taxon>Bacillati</taxon>
        <taxon>Actinomycetota</taxon>
        <taxon>Actinomycetes</taxon>
        <taxon>Mycobacteriales</taxon>
        <taxon>Mycobacteriaceae</taxon>
        <taxon>Mycobacteroides</taxon>
        <taxon>Mycobacteroides abscessus</taxon>
    </lineage>
</organism>